<reference evidence="1 2" key="1">
    <citation type="submission" date="2023-05" db="EMBL/GenBank/DDBJ databases">
        <authorList>
            <person name="Gao F."/>
        </authorList>
    </citation>
    <scope>NUCLEOTIDE SEQUENCE [LARGE SCALE GENOMIC DNA]</scope>
    <source>
        <strain evidence="1 2">MIMF12</strain>
    </source>
</reference>
<evidence type="ECO:0000313" key="1">
    <source>
        <dbReference type="EMBL" id="MDL2345303.1"/>
    </source>
</evidence>
<comment type="caution">
    <text evidence="1">The sequence shown here is derived from an EMBL/GenBank/DDBJ whole genome shotgun (WGS) entry which is preliminary data.</text>
</comment>
<dbReference type="Proteomes" id="UP001302059">
    <property type="component" value="Unassembled WGS sequence"/>
</dbReference>
<sequence length="73" mass="8209">MTLSLVLLALIVGASLWLVLSPLGAAAPSDPDAPERERLSNERDRLYRELDTLTDERRRPDLERRAALTLRAL</sequence>
<feature type="non-terminal residue" evidence="1">
    <location>
        <position position="73"/>
    </location>
</feature>
<dbReference type="EMBL" id="JASNGB010000180">
    <property type="protein sequence ID" value="MDL2345303.1"/>
    <property type="molecule type" value="Genomic_DNA"/>
</dbReference>
<gene>
    <name evidence="1" type="ORF">QOL99_14265</name>
</gene>
<protein>
    <submittedName>
        <fullName evidence="1">Cytochrome oxidase</fullName>
    </submittedName>
</protein>
<name>A0ABT7JLG3_9DEIO</name>
<proteinExistence type="predicted"/>
<accession>A0ABT7JLG3</accession>
<keyword evidence="2" id="KW-1185">Reference proteome</keyword>
<organism evidence="1 2">
    <name type="scientific">Deinococcus rhizophilus</name>
    <dbReference type="NCBI Taxonomy" id="3049544"/>
    <lineage>
        <taxon>Bacteria</taxon>
        <taxon>Thermotogati</taxon>
        <taxon>Deinococcota</taxon>
        <taxon>Deinococci</taxon>
        <taxon>Deinococcales</taxon>
        <taxon>Deinococcaceae</taxon>
        <taxon>Deinococcus</taxon>
    </lineage>
</organism>
<evidence type="ECO:0000313" key="2">
    <source>
        <dbReference type="Proteomes" id="UP001302059"/>
    </source>
</evidence>